<proteinExistence type="predicted"/>
<name>A0ABV1QKA0_9HYPH</name>
<reference evidence="2 3" key="1">
    <citation type="submission" date="2024-06" db="EMBL/GenBank/DDBJ databases">
        <authorList>
            <person name="Campbell A.G."/>
        </authorList>
    </citation>
    <scope>NUCLEOTIDE SEQUENCE [LARGE SCALE GENOMIC DNA]</scope>
    <source>
        <strain evidence="2 3">EM12</strain>
    </source>
</reference>
<dbReference type="Proteomes" id="UP001480955">
    <property type="component" value="Unassembled WGS sequence"/>
</dbReference>
<accession>A0ABV1QKA0</accession>
<feature type="transmembrane region" description="Helical" evidence="1">
    <location>
        <begin position="55"/>
        <end position="73"/>
    </location>
</feature>
<evidence type="ECO:0000313" key="3">
    <source>
        <dbReference type="Proteomes" id="UP001480955"/>
    </source>
</evidence>
<keyword evidence="1" id="KW-1133">Transmembrane helix</keyword>
<protein>
    <submittedName>
        <fullName evidence="2">Uncharacterized protein</fullName>
    </submittedName>
</protein>
<dbReference type="EMBL" id="JBELQE010000048">
    <property type="protein sequence ID" value="MER2249818.1"/>
    <property type="molecule type" value="Genomic_DNA"/>
</dbReference>
<organism evidence="2 3">
    <name type="scientific">Methylorubrum podarium</name>
    <dbReference type="NCBI Taxonomy" id="200476"/>
    <lineage>
        <taxon>Bacteria</taxon>
        <taxon>Pseudomonadati</taxon>
        <taxon>Pseudomonadota</taxon>
        <taxon>Alphaproteobacteria</taxon>
        <taxon>Hyphomicrobiales</taxon>
        <taxon>Methylobacteriaceae</taxon>
        <taxon>Methylorubrum</taxon>
    </lineage>
</organism>
<sequence length="74" mass="7730">MRVVLQSIDIETVRYVRVPAGSAPRDAAGLRAGAGDAASRVDDIARYRTIASPQALALAAAASVVTTALFWLAF</sequence>
<dbReference type="RefSeq" id="WP_350393506.1">
    <property type="nucleotide sequence ID" value="NZ_JBELQE010000048.1"/>
</dbReference>
<keyword evidence="3" id="KW-1185">Reference proteome</keyword>
<evidence type="ECO:0000256" key="1">
    <source>
        <dbReference type="SAM" id="Phobius"/>
    </source>
</evidence>
<comment type="caution">
    <text evidence="2">The sequence shown here is derived from an EMBL/GenBank/DDBJ whole genome shotgun (WGS) entry which is preliminary data.</text>
</comment>
<gene>
    <name evidence="2" type="ORF">ABS772_07805</name>
</gene>
<evidence type="ECO:0000313" key="2">
    <source>
        <dbReference type="EMBL" id="MER2249818.1"/>
    </source>
</evidence>
<keyword evidence="1" id="KW-0812">Transmembrane</keyword>
<keyword evidence="1" id="KW-0472">Membrane</keyword>